<protein>
    <submittedName>
        <fullName evidence="1">Uncharacterized protein</fullName>
    </submittedName>
</protein>
<gene>
    <name evidence="1" type="ORF">METZ01_LOCUS323356</name>
</gene>
<accession>A0A382PEY2</accession>
<evidence type="ECO:0000313" key="1">
    <source>
        <dbReference type="EMBL" id="SVC70502.1"/>
    </source>
</evidence>
<reference evidence="1" key="1">
    <citation type="submission" date="2018-05" db="EMBL/GenBank/DDBJ databases">
        <authorList>
            <person name="Lanie J.A."/>
            <person name="Ng W.-L."/>
            <person name="Kazmierczak K.M."/>
            <person name="Andrzejewski T.M."/>
            <person name="Davidsen T.M."/>
            <person name="Wayne K.J."/>
            <person name="Tettelin H."/>
            <person name="Glass J.I."/>
            <person name="Rusch D."/>
            <person name="Podicherti R."/>
            <person name="Tsui H.-C.T."/>
            <person name="Winkler M.E."/>
        </authorList>
    </citation>
    <scope>NUCLEOTIDE SEQUENCE</scope>
</reference>
<proteinExistence type="predicted"/>
<sequence length="80" mass="9362">MSKRKKRDGIVRRKASQFWWCTYVDSSGKRVRRSTGTTSKREAIALRTKWLAEEWSKTAHDIQPDRAFGQLAIMYLQGTK</sequence>
<name>A0A382PEY2_9ZZZZ</name>
<dbReference type="EMBL" id="UINC01106087">
    <property type="protein sequence ID" value="SVC70502.1"/>
    <property type="molecule type" value="Genomic_DNA"/>
</dbReference>
<feature type="non-terminal residue" evidence="1">
    <location>
        <position position="80"/>
    </location>
</feature>
<dbReference type="AlphaFoldDB" id="A0A382PEY2"/>
<organism evidence="1">
    <name type="scientific">marine metagenome</name>
    <dbReference type="NCBI Taxonomy" id="408172"/>
    <lineage>
        <taxon>unclassified sequences</taxon>
        <taxon>metagenomes</taxon>
        <taxon>ecological metagenomes</taxon>
    </lineage>
</organism>